<dbReference type="Proteomes" id="UP000694846">
    <property type="component" value="Unplaced"/>
</dbReference>
<evidence type="ECO:0000313" key="5">
    <source>
        <dbReference type="Proteomes" id="UP000694846"/>
    </source>
</evidence>
<proteinExistence type="predicted"/>
<evidence type="ECO:0000256" key="3">
    <source>
        <dbReference type="ARBA" id="ARBA00022746"/>
    </source>
</evidence>
<dbReference type="RefSeq" id="XP_025411601.1">
    <property type="nucleotide sequence ID" value="XM_025555816.1"/>
</dbReference>
<dbReference type="SUPFAM" id="SSF48576">
    <property type="entry name" value="Terpenoid synthases"/>
    <property type="match status" value="1"/>
</dbReference>
<comment type="catalytic activity">
    <reaction evidence="1">
        <text>2 (2E,6E,10E)-geranylgeranyl diphosphate = 15-cis-phytoene + 2 diphosphate</text>
        <dbReference type="Rhea" id="RHEA:34475"/>
        <dbReference type="ChEBI" id="CHEBI:27787"/>
        <dbReference type="ChEBI" id="CHEBI:33019"/>
        <dbReference type="ChEBI" id="CHEBI:58756"/>
        <dbReference type="EC" id="2.5.1.32"/>
    </reaction>
</comment>
<dbReference type="EC" id="2.5.1.32" evidence="2"/>
<evidence type="ECO:0000256" key="2">
    <source>
        <dbReference type="ARBA" id="ARBA00012396"/>
    </source>
</evidence>
<keyword evidence="5" id="KW-1185">Reference proteome</keyword>
<evidence type="ECO:0000313" key="6">
    <source>
        <dbReference type="RefSeq" id="XP_025411601.1"/>
    </source>
</evidence>
<gene>
    <name evidence="4" type="primary">CH038</name>
    <name evidence="6" type="synonym">LOC112684322</name>
    <name evidence="4" type="ORF">g.25203</name>
</gene>
<dbReference type="InterPro" id="IPR002060">
    <property type="entry name" value="Squ/phyt_synthse"/>
</dbReference>
<protein>
    <recommendedName>
        <fullName evidence="2">15-cis-phytoene synthase</fullName>
        <ecNumber evidence="2">2.5.1.32</ecNumber>
    </recommendedName>
</protein>
<organism evidence="4">
    <name type="scientific">Sipha flava</name>
    <name type="common">yellow sugarcane aphid</name>
    <dbReference type="NCBI Taxonomy" id="143950"/>
    <lineage>
        <taxon>Eukaryota</taxon>
        <taxon>Metazoa</taxon>
        <taxon>Ecdysozoa</taxon>
        <taxon>Arthropoda</taxon>
        <taxon>Hexapoda</taxon>
        <taxon>Insecta</taxon>
        <taxon>Pterygota</taxon>
        <taxon>Neoptera</taxon>
        <taxon>Paraneoptera</taxon>
        <taxon>Hemiptera</taxon>
        <taxon>Sternorrhyncha</taxon>
        <taxon>Aphidomorpha</taxon>
        <taxon>Aphidoidea</taxon>
        <taxon>Aphididae</taxon>
        <taxon>Sipha</taxon>
    </lineage>
</organism>
<name>A0A2S2PY58_9HEMI</name>
<evidence type="ECO:0000313" key="4">
    <source>
        <dbReference type="EMBL" id="MBY70359.1"/>
    </source>
</evidence>
<dbReference type="InterPro" id="IPR008949">
    <property type="entry name" value="Isoprenoid_synthase_dom_sf"/>
</dbReference>
<dbReference type="Gene3D" id="1.10.600.10">
    <property type="entry name" value="Farnesyl Diphosphate Synthase"/>
    <property type="match status" value="1"/>
</dbReference>
<dbReference type="OrthoDB" id="270318at2759"/>
<dbReference type="GO" id="GO:0016117">
    <property type="term" value="P:carotenoid biosynthetic process"/>
    <property type="evidence" value="ECO:0007669"/>
    <property type="project" value="UniProtKB-KW"/>
</dbReference>
<reference evidence="4" key="1">
    <citation type="submission" date="2018-04" db="EMBL/GenBank/DDBJ databases">
        <title>Transcriptome assembly of Sipha flava.</title>
        <authorList>
            <person name="Scully E.D."/>
            <person name="Geib S.M."/>
            <person name="Palmer N.A."/>
            <person name="Koch K."/>
            <person name="Bradshaw J."/>
            <person name="Heng-Moss T."/>
            <person name="Sarath G."/>
        </authorList>
    </citation>
    <scope>NUCLEOTIDE SEQUENCE</scope>
</reference>
<dbReference type="PANTHER" id="PTHR31480">
    <property type="entry name" value="BIFUNCTIONAL LYCOPENE CYCLASE/PHYTOENE SYNTHASE"/>
    <property type="match status" value="1"/>
</dbReference>
<dbReference type="Pfam" id="PF00494">
    <property type="entry name" value="SQS_PSY"/>
    <property type="match status" value="1"/>
</dbReference>
<reference evidence="6" key="2">
    <citation type="submission" date="2025-04" db="UniProtKB">
        <authorList>
            <consortium name="RefSeq"/>
        </authorList>
    </citation>
    <scope>IDENTIFICATION</scope>
    <source>
        <tissue evidence="6">Whole body</tissue>
    </source>
</reference>
<keyword evidence="3" id="KW-0125">Carotenoid biosynthesis</keyword>
<dbReference type="AlphaFoldDB" id="A0A2S2PY58"/>
<dbReference type="EMBL" id="GGMS01001156">
    <property type="protein sequence ID" value="MBY70359.1"/>
    <property type="molecule type" value="Transcribed_RNA"/>
</dbReference>
<accession>A0A2S2PY58</accession>
<sequence>MMANNFLGTKGSISRAVLRVKCHVRNNSTAKYCLDLVRKHDYENYLCTLLLHKDIRRTGFAIRAFNIEVATIQDQVSDLKIGEMRFKFWETSLAEIYNDKIPKHPVLIELYIAAKTHKLSKTYLKRLISSREQFMLNSTLKTIGDMDTYAENSVSSIYYLFLETMGIKSVSVDHAVSHLGKCQGIVNIIRGIPHNVKLGRISIPQDIMLKNKVSYENIIRNSNERNVQDAIYEMASRANSHLIKANKLEKDVDKRVKSIFLPFIPLRLYLEKLQKVDFNLFDKTLQQRNNLLPIKLLWYKITH</sequence>
<evidence type="ECO:0000256" key="1">
    <source>
        <dbReference type="ARBA" id="ARBA00001805"/>
    </source>
</evidence>